<comment type="caution">
    <text evidence="2">The sequence shown here is derived from an EMBL/GenBank/DDBJ whole genome shotgun (WGS) entry which is preliminary data.</text>
</comment>
<evidence type="ECO:0000313" key="3">
    <source>
        <dbReference type="Proteomes" id="UP001628156"/>
    </source>
</evidence>
<evidence type="ECO:0000313" key="2">
    <source>
        <dbReference type="EMBL" id="GAB1220396.1"/>
    </source>
</evidence>
<evidence type="ECO:0000256" key="1">
    <source>
        <dbReference type="SAM" id="SignalP"/>
    </source>
</evidence>
<reference evidence="2 3" key="1">
    <citation type="journal article" date="2019" name="PLoS Negl. Trop. Dis.">
        <title>Whole genome sequencing of Entamoeba nuttalli reveals mammalian host-related molecular signatures and a novel octapeptide-repeat surface protein.</title>
        <authorList>
            <person name="Tanaka M."/>
            <person name="Makiuchi T."/>
            <person name="Komiyama T."/>
            <person name="Shiina T."/>
            <person name="Osaki K."/>
            <person name="Tachibana H."/>
        </authorList>
    </citation>
    <scope>NUCLEOTIDE SEQUENCE [LARGE SCALE GENOMIC DNA]</scope>
    <source>
        <strain evidence="2 3">P19-061405</strain>
    </source>
</reference>
<accession>A0ABQ0DC35</accession>
<keyword evidence="3" id="KW-1185">Reference proteome</keyword>
<dbReference type="EMBL" id="BAAFRS010000052">
    <property type="protein sequence ID" value="GAB1220396.1"/>
    <property type="molecule type" value="Genomic_DNA"/>
</dbReference>
<protein>
    <submittedName>
        <fullName evidence="2">Uncharacterized protein</fullName>
    </submittedName>
</protein>
<dbReference type="Proteomes" id="UP001628156">
    <property type="component" value="Unassembled WGS sequence"/>
</dbReference>
<feature type="chain" id="PRO_5046498528" evidence="1">
    <location>
        <begin position="20"/>
        <end position="204"/>
    </location>
</feature>
<feature type="signal peptide" evidence="1">
    <location>
        <begin position="1"/>
        <end position="19"/>
    </location>
</feature>
<keyword evidence="1" id="KW-0732">Signal</keyword>
<organism evidence="2 3">
    <name type="scientific">Entamoeba nuttalli</name>
    <dbReference type="NCBI Taxonomy" id="412467"/>
    <lineage>
        <taxon>Eukaryota</taxon>
        <taxon>Amoebozoa</taxon>
        <taxon>Evosea</taxon>
        <taxon>Archamoebae</taxon>
        <taxon>Mastigamoebida</taxon>
        <taxon>Entamoebidae</taxon>
        <taxon>Entamoeba</taxon>
    </lineage>
</organism>
<name>A0ABQ0DC35_9EUKA</name>
<proteinExistence type="predicted"/>
<sequence length="204" mass="24416">MKYNIMIFELLFFLSVVIAGTPATRMNTGSMMPLRPFAMNQQELERQMMEEHNQNLRRLTDKYLLDESVKGSLKNANKRLWRDMRISEMEAKMQFRKQIAERGNQAQYKQAADKWKSLEMQRKMFIRYMKSANKNTVDYDSLYSMPFKEDIRFPKQKQIFKVEDGLMQGPSKSYNKWIRPDGDITADNVDTDKTYWANKYFTRH</sequence>
<gene>
    <name evidence="2" type="ORF">ENUP19_0052G0055</name>
</gene>